<accession>A0AAE0HH43</accession>
<feature type="region of interest" description="Disordered" evidence="1">
    <location>
        <begin position="71"/>
        <end position="97"/>
    </location>
</feature>
<protein>
    <submittedName>
        <fullName evidence="2">Uncharacterized protein</fullName>
    </submittedName>
</protein>
<dbReference type="Proteomes" id="UP001278766">
    <property type="component" value="Unassembled WGS sequence"/>
</dbReference>
<dbReference type="AlphaFoldDB" id="A0AAE0HH43"/>
<reference evidence="2" key="1">
    <citation type="journal article" date="2023" name="Mol. Phylogenet. Evol.">
        <title>Genome-scale phylogeny and comparative genomics of the fungal order Sordariales.</title>
        <authorList>
            <person name="Hensen N."/>
            <person name="Bonometti L."/>
            <person name="Westerberg I."/>
            <person name="Brannstrom I.O."/>
            <person name="Guillou S."/>
            <person name="Cros-Aarteil S."/>
            <person name="Calhoun S."/>
            <person name="Haridas S."/>
            <person name="Kuo A."/>
            <person name="Mondo S."/>
            <person name="Pangilinan J."/>
            <person name="Riley R."/>
            <person name="LaButti K."/>
            <person name="Andreopoulos B."/>
            <person name="Lipzen A."/>
            <person name="Chen C."/>
            <person name="Yan M."/>
            <person name="Daum C."/>
            <person name="Ng V."/>
            <person name="Clum A."/>
            <person name="Steindorff A."/>
            <person name="Ohm R.A."/>
            <person name="Martin F."/>
            <person name="Silar P."/>
            <person name="Natvig D.O."/>
            <person name="Lalanne C."/>
            <person name="Gautier V."/>
            <person name="Ament-Velasquez S.L."/>
            <person name="Kruys A."/>
            <person name="Hutchinson M.I."/>
            <person name="Powell A.J."/>
            <person name="Barry K."/>
            <person name="Miller A.N."/>
            <person name="Grigoriev I.V."/>
            <person name="Debuchy R."/>
            <person name="Gladieux P."/>
            <person name="Hiltunen Thoren M."/>
            <person name="Johannesson H."/>
        </authorList>
    </citation>
    <scope>NUCLEOTIDE SEQUENCE</scope>
    <source>
        <strain evidence="2">CBS 168.71</strain>
    </source>
</reference>
<gene>
    <name evidence="2" type="ORF">B0H64DRAFT_168910</name>
</gene>
<proteinExistence type="predicted"/>
<sequence>MAAPPRHDAASDAAFLVSGMDRDCGYLQQVDVDEIDLLLPQAAGVEETQDQDSWRDGAYTSMLLMELDFISPPKTDTGQDNSSDDIDKRSVEVSFDEEDLARGGVELRAQHGSG</sequence>
<comment type="caution">
    <text evidence="2">The sequence shown here is derived from an EMBL/GenBank/DDBJ whole genome shotgun (WGS) entry which is preliminary data.</text>
</comment>
<dbReference type="RefSeq" id="XP_062659880.1">
    <property type="nucleotide sequence ID" value="XM_062798729.1"/>
</dbReference>
<reference evidence="2" key="2">
    <citation type="submission" date="2023-06" db="EMBL/GenBank/DDBJ databases">
        <authorList>
            <consortium name="Lawrence Berkeley National Laboratory"/>
            <person name="Haridas S."/>
            <person name="Hensen N."/>
            <person name="Bonometti L."/>
            <person name="Westerberg I."/>
            <person name="Brannstrom I.O."/>
            <person name="Guillou S."/>
            <person name="Cros-Aarteil S."/>
            <person name="Calhoun S."/>
            <person name="Kuo A."/>
            <person name="Mondo S."/>
            <person name="Pangilinan J."/>
            <person name="Riley R."/>
            <person name="Labutti K."/>
            <person name="Andreopoulos B."/>
            <person name="Lipzen A."/>
            <person name="Chen C."/>
            <person name="Yanf M."/>
            <person name="Daum C."/>
            <person name="Ng V."/>
            <person name="Clum A."/>
            <person name="Steindorff A."/>
            <person name="Ohm R."/>
            <person name="Martin F."/>
            <person name="Silar P."/>
            <person name="Natvig D."/>
            <person name="Lalanne C."/>
            <person name="Gautier V."/>
            <person name="Ament-Velasquez S.L."/>
            <person name="Kruys A."/>
            <person name="Hutchinson M.I."/>
            <person name="Powell A.J."/>
            <person name="Barry K."/>
            <person name="Miller A.N."/>
            <person name="Grigoriev I.V."/>
            <person name="Debuchy R."/>
            <person name="Gladieux P."/>
            <person name="Thoren M.H."/>
            <person name="Johannesson H."/>
        </authorList>
    </citation>
    <scope>NUCLEOTIDE SEQUENCE</scope>
    <source>
        <strain evidence="2">CBS 168.71</strain>
    </source>
</reference>
<evidence type="ECO:0000256" key="1">
    <source>
        <dbReference type="SAM" id="MobiDB-lite"/>
    </source>
</evidence>
<evidence type="ECO:0000313" key="3">
    <source>
        <dbReference type="Proteomes" id="UP001278766"/>
    </source>
</evidence>
<dbReference type="GeneID" id="87835677"/>
<name>A0AAE0HH43_9PEZI</name>
<keyword evidence="3" id="KW-1185">Reference proteome</keyword>
<evidence type="ECO:0000313" key="2">
    <source>
        <dbReference type="EMBL" id="KAK3296366.1"/>
    </source>
</evidence>
<dbReference type="EMBL" id="JAUEPN010000004">
    <property type="protein sequence ID" value="KAK3296366.1"/>
    <property type="molecule type" value="Genomic_DNA"/>
</dbReference>
<organism evidence="2 3">
    <name type="scientific">Chaetomium fimeti</name>
    <dbReference type="NCBI Taxonomy" id="1854472"/>
    <lineage>
        <taxon>Eukaryota</taxon>
        <taxon>Fungi</taxon>
        <taxon>Dikarya</taxon>
        <taxon>Ascomycota</taxon>
        <taxon>Pezizomycotina</taxon>
        <taxon>Sordariomycetes</taxon>
        <taxon>Sordariomycetidae</taxon>
        <taxon>Sordariales</taxon>
        <taxon>Chaetomiaceae</taxon>
        <taxon>Chaetomium</taxon>
    </lineage>
</organism>